<dbReference type="AlphaFoldDB" id="K8ZAQ0"/>
<dbReference type="eggNOG" id="COG1078">
    <property type="taxonomic scope" value="Bacteria"/>
</dbReference>
<evidence type="ECO:0000259" key="1">
    <source>
        <dbReference type="PROSITE" id="PS51831"/>
    </source>
</evidence>
<name>K8ZAQ0_9ENTE</name>
<dbReference type="Pfam" id="PF01966">
    <property type="entry name" value="HD"/>
    <property type="match status" value="1"/>
</dbReference>
<dbReference type="GO" id="GO:0006203">
    <property type="term" value="P:dGTP catabolic process"/>
    <property type="evidence" value="ECO:0007669"/>
    <property type="project" value="TreeGrafter"/>
</dbReference>
<dbReference type="InterPro" id="IPR045509">
    <property type="entry name" value="HD_assoc_2"/>
</dbReference>
<evidence type="ECO:0000313" key="3">
    <source>
        <dbReference type="Proteomes" id="UP000016057"/>
    </source>
</evidence>
<feature type="domain" description="HD" evidence="1">
    <location>
        <begin position="52"/>
        <end position="177"/>
    </location>
</feature>
<dbReference type="CDD" id="cd00077">
    <property type="entry name" value="HDc"/>
    <property type="match status" value="1"/>
</dbReference>
<dbReference type="SUPFAM" id="SSF109604">
    <property type="entry name" value="HD-domain/PDEase-like"/>
    <property type="match status" value="1"/>
</dbReference>
<dbReference type="InterPro" id="IPR006674">
    <property type="entry name" value="HD_domain"/>
</dbReference>
<dbReference type="PANTHER" id="PTHR11373:SF4">
    <property type="entry name" value="DEOXYNUCLEOSIDE TRIPHOSPHATE TRIPHOSPHOHYDROLASE SAMHD1"/>
    <property type="match status" value="1"/>
</dbReference>
<accession>K8ZAQ0</accession>
<evidence type="ECO:0000313" key="2">
    <source>
        <dbReference type="EMBL" id="EKU27067.1"/>
    </source>
</evidence>
<dbReference type="STRING" id="1234409.C683_1063"/>
<dbReference type="PANTHER" id="PTHR11373">
    <property type="entry name" value="DEOXYNUCLEOSIDE TRIPHOSPHATE TRIPHOSPHOHYDROLASE"/>
    <property type="match status" value="1"/>
</dbReference>
<reference evidence="2 3" key="1">
    <citation type="journal article" date="2013" name="Genome Announc.">
        <title>Draft Genome Sequence of Catellicoccus marimammalium, a Novel Species Commonly Found in Gull Feces.</title>
        <authorList>
            <person name="Weigand M.R."/>
            <person name="Ryu H."/>
            <person name="Bozcek L."/>
            <person name="Konstantinidis K.T."/>
            <person name="Santo Domingo J.W."/>
        </authorList>
    </citation>
    <scope>NUCLEOTIDE SEQUENCE [LARGE SCALE GENOMIC DNA]</scope>
    <source>
        <strain evidence="2 3">M35/04/3</strain>
    </source>
</reference>
<sequence>MEKVFRDPIHGYIYIQDQIILDLINTKEFQRLRRIKQLGTTSFTFHGAEHSRFGHCLGVYEITRQICDQFQRNYPKEIYGKDGWDDSERLVTLCAALLHDIGHGAYSHTFEHLFDTNHEQIGIEIILSPTTEIHQVLTQVSPDFPEKVAAVIAKKYPNPQVVQMISSQADADRMDYLRRDAYYTGVEYGNYDLTRMLRVMRPYAKGICFKEEGMHAIEDYIVSRYQMFMQVYFHPVSRGMEVILQRLLERARDLYDQDSHYFKQHCELLVPFFSQRYTLEDYLALTDDVLLTYFQLWTKAKDPILSDLACRFINRKPFKSIPLPSQLDQRKLRGAKVILQKIGYNPTYYSGLNDASDLPYDIYRSRIHHPRTQIELMRHDGSFFELSTKSEIVKALSGETIIDRRFYFPREMVKPTQTLEQNSEILRFQQWIQQTLDRNVTKL</sequence>
<proteinExistence type="predicted"/>
<keyword evidence="3" id="KW-1185">Reference proteome</keyword>
<keyword evidence="2" id="KW-0378">Hydrolase</keyword>
<dbReference type="PATRIC" id="fig|1234409.3.peg.1015"/>
<organism evidence="2 3">
    <name type="scientific">Catellicoccus marimammalium M35/04/3</name>
    <dbReference type="NCBI Taxonomy" id="1234409"/>
    <lineage>
        <taxon>Bacteria</taxon>
        <taxon>Bacillati</taxon>
        <taxon>Bacillota</taxon>
        <taxon>Bacilli</taxon>
        <taxon>Lactobacillales</taxon>
        <taxon>Enterococcaceae</taxon>
        <taxon>Catellicoccus</taxon>
    </lineage>
</organism>
<dbReference type="FunFam" id="1.10.3210.10:FF:000014">
    <property type="entry name" value="HD domain-containing protein"/>
    <property type="match status" value="1"/>
</dbReference>
<dbReference type="InterPro" id="IPR003607">
    <property type="entry name" value="HD/PDEase_dom"/>
</dbReference>
<dbReference type="OrthoDB" id="9803619at2"/>
<protein>
    <submittedName>
        <fullName evidence="2">Deoxyguanosinetriphosphate triphosphohydrolase</fullName>
        <ecNumber evidence="2">3.1.5.1</ecNumber>
    </submittedName>
</protein>
<dbReference type="SMART" id="SM00471">
    <property type="entry name" value="HDc"/>
    <property type="match status" value="1"/>
</dbReference>
<comment type="caution">
    <text evidence="2">The sequence shown here is derived from an EMBL/GenBank/DDBJ whole genome shotgun (WGS) entry which is preliminary data.</text>
</comment>
<dbReference type="GO" id="GO:0008832">
    <property type="term" value="F:dGTPase activity"/>
    <property type="evidence" value="ECO:0007669"/>
    <property type="project" value="UniProtKB-EC"/>
</dbReference>
<dbReference type="EC" id="3.1.5.1" evidence="2"/>
<dbReference type="InterPro" id="IPR050135">
    <property type="entry name" value="dGTPase-like"/>
</dbReference>
<dbReference type="RefSeq" id="WP_009491732.1">
    <property type="nucleotide sequence ID" value="NZ_AMYT01000021.1"/>
</dbReference>
<gene>
    <name evidence="2" type="ORF">C683_1063</name>
</gene>
<dbReference type="Pfam" id="PF19276">
    <property type="entry name" value="HD_assoc_2"/>
    <property type="match status" value="1"/>
</dbReference>
<dbReference type="Proteomes" id="UP000016057">
    <property type="component" value="Unassembled WGS sequence"/>
</dbReference>
<dbReference type="PROSITE" id="PS51831">
    <property type="entry name" value="HD"/>
    <property type="match status" value="1"/>
</dbReference>
<dbReference type="EMBL" id="AMYT01000021">
    <property type="protein sequence ID" value="EKU27067.1"/>
    <property type="molecule type" value="Genomic_DNA"/>
</dbReference>
<dbReference type="Gene3D" id="1.10.3210.10">
    <property type="entry name" value="Hypothetical protein af1432"/>
    <property type="match status" value="1"/>
</dbReference>